<evidence type="ECO:0000259" key="6">
    <source>
        <dbReference type="Pfam" id="PF04932"/>
    </source>
</evidence>
<feature type="transmembrane region" description="Helical" evidence="5">
    <location>
        <begin position="350"/>
        <end position="370"/>
    </location>
</feature>
<feature type="transmembrane region" description="Helical" evidence="5">
    <location>
        <begin position="226"/>
        <end position="244"/>
    </location>
</feature>
<feature type="domain" description="O-antigen ligase-related" evidence="6">
    <location>
        <begin position="235"/>
        <end position="460"/>
    </location>
</feature>
<keyword evidence="2 5" id="KW-0812">Transmembrane</keyword>
<sequence length="930" mass="103504">MSKPVYGKNAVQSRNVEKISGPVWMLASAFVLFLGWAPFQVGLFNGLNMDYEKPLYISALLSGLMLLVWIGLDITKFKLTEQRDLVTVMAALLPVTYILSMFVAVSHYMAMNMMFIQSMYAAIFIVALYLLKQRQINVVVQNAILAIAYFIVAFGLLNWLGSWKSAGALVGWFSDTVREGKYSGAVMTDSNGLRLTSIFQYANTYAAFLMAFLFVALFALVRSRKWYGRLTHGFMLVPIIVSLLLTLSRGGLVMLPVAFILLLLFLQPVQQILWIVHLGIAGAVSILITTPVTNLGIELNTAYTSSAASKGWGYLLGGSLIVAVLGWVIQRFAEPWLHKKLGGLEARKRSGLWIPLGSVVLVGVIAFLFIGTSVRNLLPPNIGIRLENINFKQHSVLERITFYKDALKVVKDHPILGAGGGGWASLYEHYQNNPYSSRQVHNFFLQYLIEVGILGFIVFMSFIFYIIYKYIRGYAKRDKDDFSNGFFYLIIALSILIHSLLDFNMSYAFMGILVFIGLAGTAAVMDSKPLRRNWNTAGLRLGYFAVLGIGTAFLLFILIGYIGSSNAAVKAKNLTAVSQSYEELKAPLVKALDKRPGHPEASLYLSSMDQQVFSQTQNGQYLEESLHVLTPALKNEPYNKQLLVQLAAYYAFKGQGDLDFGVYRDNAGKFVWDIEWADALISRAMLMGAEAHTQKDSAREQEYFKTGLEAYRHVLAGVEHLKTLPPEQMQGRPFSVTPTIALNAGKMQFMSGESDSAKAALKLGFNENYADLINSENLWEMDWYSAIISRSYDLGQAAYAQKDDINRKANMQESFKMGFEAYSQVLADMEYLKTLSPGELQGRSLTVPPAIRLNAGKIQFMSGQLQTAAATLQLGLNEDYTDPTNRETARWYLAALKKNNSAQDQSVYDRLVAADPAEAAKIDEIAALQL</sequence>
<dbReference type="InterPro" id="IPR007016">
    <property type="entry name" value="O-antigen_ligase-rel_domated"/>
</dbReference>
<feature type="transmembrane region" description="Helical" evidence="5">
    <location>
        <begin position="482"/>
        <end position="501"/>
    </location>
</feature>
<feature type="transmembrane region" description="Helical" evidence="5">
    <location>
        <begin position="273"/>
        <end position="292"/>
    </location>
</feature>
<dbReference type="RefSeq" id="WP_124694403.1">
    <property type="nucleotide sequence ID" value="NZ_JBHUFE010000016.1"/>
</dbReference>
<feature type="transmembrane region" description="Helical" evidence="5">
    <location>
        <begin position="507"/>
        <end position="525"/>
    </location>
</feature>
<dbReference type="GO" id="GO:0016874">
    <property type="term" value="F:ligase activity"/>
    <property type="evidence" value="ECO:0007669"/>
    <property type="project" value="UniProtKB-KW"/>
</dbReference>
<dbReference type="PANTHER" id="PTHR37422">
    <property type="entry name" value="TEICHURONIC ACID BIOSYNTHESIS PROTEIN TUAE"/>
    <property type="match status" value="1"/>
</dbReference>
<feature type="transmembrane region" description="Helical" evidence="5">
    <location>
        <begin position="537"/>
        <end position="562"/>
    </location>
</feature>
<gene>
    <name evidence="7" type="ORF">EH198_05040</name>
</gene>
<dbReference type="GO" id="GO:0016020">
    <property type="term" value="C:membrane"/>
    <property type="evidence" value="ECO:0007669"/>
    <property type="project" value="UniProtKB-SubCell"/>
</dbReference>
<evidence type="ECO:0000313" key="7">
    <source>
        <dbReference type="EMBL" id="RQW13762.1"/>
    </source>
</evidence>
<evidence type="ECO:0000256" key="4">
    <source>
        <dbReference type="ARBA" id="ARBA00023136"/>
    </source>
</evidence>
<feature type="transmembrane region" description="Helical" evidence="5">
    <location>
        <begin position="444"/>
        <end position="470"/>
    </location>
</feature>
<proteinExistence type="predicted"/>
<reference evidence="7 8" key="1">
    <citation type="submission" date="2018-11" db="EMBL/GenBank/DDBJ databases">
        <title>Genome sequence of strain 7197.</title>
        <authorList>
            <person name="Gao J."/>
            <person name="Sun J."/>
        </authorList>
    </citation>
    <scope>NUCLEOTIDE SEQUENCE [LARGE SCALE GENOMIC DNA]</scope>
    <source>
        <strain evidence="7 8">7197</strain>
    </source>
</reference>
<feature type="transmembrane region" description="Helical" evidence="5">
    <location>
        <begin position="250"/>
        <end position="266"/>
    </location>
</feature>
<feature type="transmembrane region" description="Helical" evidence="5">
    <location>
        <begin position="86"/>
        <end position="108"/>
    </location>
</feature>
<evidence type="ECO:0000256" key="2">
    <source>
        <dbReference type="ARBA" id="ARBA00022692"/>
    </source>
</evidence>
<feature type="transmembrane region" description="Helical" evidence="5">
    <location>
        <begin position="312"/>
        <end position="329"/>
    </location>
</feature>
<name>A0A3N9Q4T2_9BACL</name>
<evidence type="ECO:0000256" key="5">
    <source>
        <dbReference type="SAM" id="Phobius"/>
    </source>
</evidence>
<evidence type="ECO:0000313" key="8">
    <source>
        <dbReference type="Proteomes" id="UP000282529"/>
    </source>
</evidence>
<feature type="transmembrane region" description="Helical" evidence="5">
    <location>
        <begin position="55"/>
        <end position="74"/>
    </location>
</feature>
<evidence type="ECO:0000256" key="3">
    <source>
        <dbReference type="ARBA" id="ARBA00022989"/>
    </source>
</evidence>
<comment type="subcellular location">
    <subcellularLocation>
        <location evidence="1">Membrane</location>
        <topology evidence="1">Multi-pass membrane protein</topology>
    </subcellularLocation>
</comment>
<keyword evidence="8" id="KW-1185">Reference proteome</keyword>
<evidence type="ECO:0000256" key="1">
    <source>
        <dbReference type="ARBA" id="ARBA00004141"/>
    </source>
</evidence>
<keyword evidence="3 5" id="KW-1133">Transmembrane helix</keyword>
<dbReference type="AlphaFoldDB" id="A0A3N9Q4T2"/>
<dbReference type="PANTHER" id="PTHR37422:SF13">
    <property type="entry name" value="LIPOPOLYSACCHARIDE BIOSYNTHESIS PROTEIN PA4999-RELATED"/>
    <property type="match status" value="1"/>
</dbReference>
<keyword evidence="4 5" id="KW-0472">Membrane</keyword>
<feature type="transmembrane region" description="Helical" evidence="5">
    <location>
        <begin position="114"/>
        <end position="131"/>
    </location>
</feature>
<accession>A0A3N9Q4T2</accession>
<feature type="transmembrane region" description="Helical" evidence="5">
    <location>
        <begin position="21"/>
        <end position="43"/>
    </location>
</feature>
<dbReference type="OrthoDB" id="1808577at2"/>
<dbReference type="Pfam" id="PF04932">
    <property type="entry name" value="Wzy_C"/>
    <property type="match status" value="1"/>
</dbReference>
<dbReference type="EMBL" id="RQPI01000001">
    <property type="protein sequence ID" value="RQW13762.1"/>
    <property type="molecule type" value="Genomic_DNA"/>
</dbReference>
<organism evidence="7 8">
    <name type="scientific">Paenibacillus rhizophilus</name>
    <dbReference type="NCBI Taxonomy" id="1850366"/>
    <lineage>
        <taxon>Bacteria</taxon>
        <taxon>Bacillati</taxon>
        <taxon>Bacillota</taxon>
        <taxon>Bacilli</taxon>
        <taxon>Bacillales</taxon>
        <taxon>Paenibacillaceae</taxon>
        <taxon>Paenibacillus</taxon>
    </lineage>
</organism>
<keyword evidence="7" id="KW-0436">Ligase</keyword>
<dbReference type="InterPro" id="IPR051533">
    <property type="entry name" value="WaaL-like"/>
</dbReference>
<comment type="caution">
    <text evidence="7">The sequence shown here is derived from an EMBL/GenBank/DDBJ whole genome shotgun (WGS) entry which is preliminary data.</text>
</comment>
<feature type="transmembrane region" description="Helical" evidence="5">
    <location>
        <begin position="198"/>
        <end position="219"/>
    </location>
</feature>
<dbReference type="Proteomes" id="UP000282529">
    <property type="component" value="Unassembled WGS sequence"/>
</dbReference>
<protein>
    <submittedName>
        <fullName evidence="7">O-antigen ligase family protein</fullName>
    </submittedName>
</protein>
<feature type="transmembrane region" description="Helical" evidence="5">
    <location>
        <begin position="143"/>
        <end position="161"/>
    </location>
</feature>